<feature type="modified residue" description="N6-(pyridoxal phosphate)lysine" evidence="3">
    <location>
        <position position="186"/>
    </location>
</feature>
<dbReference type="NCBIfam" id="TIGR02379">
    <property type="entry name" value="ECA_wecE"/>
    <property type="match status" value="1"/>
</dbReference>
<dbReference type="PANTHER" id="PTHR30244">
    <property type="entry name" value="TRANSAMINASE"/>
    <property type="match status" value="1"/>
</dbReference>
<dbReference type="Gene3D" id="3.90.1150.10">
    <property type="entry name" value="Aspartate Aminotransferase, domain 1"/>
    <property type="match status" value="1"/>
</dbReference>
<dbReference type="GO" id="GO:0030170">
    <property type="term" value="F:pyridoxal phosphate binding"/>
    <property type="evidence" value="ECO:0007669"/>
    <property type="project" value="TreeGrafter"/>
</dbReference>
<evidence type="ECO:0000256" key="3">
    <source>
        <dbReference type="PIRSR" id="PIRSR000390-2"/>
    </source>
</evidence>
<dbReference type="InterPro" id="IPR015421">
    <property type="entry name" value="PyrdxlP-dep_Trfase_major"/>
</dbReference>
<dbReference type="InterPro" id="IPR000653">
    <property type="entry name" value="DegT/StrS_aminotransferase"/>
</dbReference>
<comment type="caution">
    <text evidence="5">The sequence shown here is derived from an EMBL/GenBank/DDBJ whole genome shotgun (WGS) entry which is preliminary data.</text>
</comment>
<keyword evidence="3 4" id="KW-0663">Pyridoxal phosphate</keyword>
<dbReference type="RefSeq" id="WP_130154357.1">
    <property type="nucleotide sequence ID" value="NZ_SCFB01000008.1"/>
</dbReference>
<comment type="similarity">
    <text evidence="1 4">Belongs to the DegT/DnrJ/EryC1 family.</text>
</comment>
<dbReference type="CDD" id="cd00616">
    <property type="entry name" value="AHBA_syn"/>
    <property type="match status" value="1"/>
</dbReference>
<dbReference type="SUPFAM" id="SSF53383">
    <property type="entry name" value="PLP-dependent transferases"/>
    <property type="match status" value="1"/>
</dbReference>
<dbReference type="FunFam" id="3.40.640.10:FF:000037">
    <property type="entry name" value="dTDP-4-amino-4,6-dideoxygalactose transaminase"/>
    <property type="match status" value="1"/>
</dbReference>
<dbReference type="AlphaFoldDB" id="A0A4Q7DI27"/>
<gene>
    <name evidence="5" type="ORF">EQU50_06680</name>
</gene>
<proteinExistence type="inferred from homology"/>
<evidence type="ECO:0000256" key="1">
    <source>
        <dbReference type="ARBA" id="ARBA00037999"/>
    </source>
</evidence>
<sequence length="379" mass="42234">MAHSFTIPFGKPYLTGKEQTLISESLTEGYLHGNGHFTKKCQAELEKLTACQKVLLTHSCTAALEMSVLLADIQPGDEVIMPSYTFVSTANAVVLQGGVPVFIDIRPDTLNIDETKIEEAITPSTKAILCVHYAGVGCEMDTIRDLAKKHNLFVIEDAAQGVEAYYKNKALGTLGHSGAFSFHATKNIISGEGGALMVNDPSWVGRAEMIWEKGTNRKKFLLGQVDKYSWVDKGSSFLPSEVTAAFLLAQLEFIKEITKHRVRMWNYYHQVLEPLEKMERLIRPTIPIDCQHNGHLFYILLKDSKSRNLLMDHLCSQGIQSATHYVPLHDSIGGQRFARTEGVLTLTTRIADTILRLPLFFELTESQVEFIADAIAKFA</sequence>
<evidence type="ECO:0000256" key="4">
    <source>
        <dbReference type="RuleBase" id="RU004508"/>
    </source>
</evidence>
<dbReference type="Gene3D" id="3.40.640.10">
    <property type="entry name" value="Type I PLP-dependent aspartate aminotransferase-like (Major domain)"/>
    <property type="match status" value="1"/>
</dbReference>
<keyword evidence="5" id="KW-0032">Aminotransferase</keyword>
<keyword evidence="5" id="KW-0808">Transferase</keyword>
<organism evidence="5 6">
    <name type="scientific">Candidatus Finniella inopinata</name>
    <dbReference type="NCBI Taxonomy" id="1696036"/>
    <lineage>
        <taxon>Bacteria</taxon>
        <taxon>Pseudomonadati</taxon>
        <taxon>Pseudomonadota</taxon>
        <taxon>Alphaproteobacteria</taxon>
        <taxon>Holosporales</taxon>
        <taxon>Candidatus Paracaedibacteraceae</taxon>
        <taxon>Candidatus Finniella</taxon>
    </lineage>
</organism>
<dbReference type="InterPro" id="IPR015424">
    <property type="entry name" value="PyrdxlP-dep_Trfase"/>
</dbReference>
<reference evidence="5 6" key="1">
    <citation type="submission" date="2018-10" db="EMBL/GenBank/DDBJ databases">
        <title>An updated phylogeny of the Alphaproteobacteria reveals that the parasitic Rickettsiales and Holosporales have independent origins.</title>
        <authorList>
            <person name="Munoz-Gomez S.A."/>
            <person name="Hess S."/>
            <person name="Burger G."/>
            <person name="Lang B.F."/>
            <person name="Susko E."/>
            <person name="Slamovits C.H."/>
            <person name="Roger A.J."/>
        </authorList>
    </citation>
    <scope>NUCLEOTIDE SEQUENCE [LARGE SCALE GENOMIC DNA]</scope>
    <source>
        <strain evidence="5">HOLO01</strain>
    </source>
</reference>
<dbReference type="GO" id="GO:0000271">
    <property type="term" value="P:polysaccharide biosynthetic process"/>
    <property type="evidence" value="ECO:0007669"/>
    <property type="project" value="TreeGrafter"/>
</dbReference>
<keyword evidence="6" id="KW-1185">Reference proteome</keyword>
<dbReference type="OrthoDB" id="9768668at2"/>
<dbReference type="EMBL" id="SCFB01000008">
    <property type="protein sequence ID" value="RZI45604.1"/>
    <property type="molecule type" value="Genomic_DNA"/>
</dbReference>
<dbReference type="EC" id="2.6.1.59" evidence="5"/>
<evidence type="ECO:0000313" key="5">
    <source>
        <dbReference type="EMBL" id="RZI45604.1"/>
    </source>
</evidence>
<evidence type="ECO:0000256" key="2">
    <source>
        <dbReference type="PIRSR" id="PIRSR000390-1"/>
    </source>
</evidence>
<dbReference type="Proteomes" id="UP000293550">
    <property type="component" value="Unassembled WGS sequence"/>
</dbReference>
<dbReference type="GO" id="GO:0019180">
    <property type="term" value="F:dTDP-4-amino-4,6-dideoxygalactose transaminase activity"/>
    <property type="evidence" value="ECO:0007669"/>
    <property type="project" value="UniProtKB-EC"/>
</dbReference>
<dbReference type="Pfam" id="PF01041">
    <property type="entry name" value="DegT_DnrJ_EryC1"/>
    <property type="match status" value="1"/>
</dbReference>
<dbReference type="NCBIfam" id="NF008687">
    <property type="entry name" value="PRK11706.1"/>
    <property type="match status" value="1"/>
</dbReference>
<dbReference type="InterPro" id="IPR012749">
    <property type="entry name" value="WecE-like"/>
</dbReference>
<dbReference type="PANTHER" id="PTHR30244:SF34">
    <property type="entry name" value="DTDP-4-AMINO-4,6-DIDEOXYGALACTOSE TRANSAMINASE"/>
    <property type="match status" value="1"/>
</dbReference>
<evidence type="ECO:0000313" key="6">
    <source>
        <dbReference type="Proteomes" id="UP000293550"/>
    </source>
</evidence>
<dbReference type="PIRSF" id="PIRSF000390">
    <property type="entry name" value="PLP_StrS"/>
    <property type="match status" value="1"/>
</dbReference>
<feature type="active site" description="Proton acceptor" evidence="2">
    <location>
        <position position="186"/>
    </location>
</feature>
<name>A0A4Q7DI27_9PROT</name>
<dbReference type="InterPro" id="IPR015422">
    <property type="entry name" value="PyrdxlP-dep_Trfase_small"/>
</dbReference>
<protein>
    <submittedName>
        <fullName evidence="5">dTDP-4-amino-4,6-dideoxygalactose transaminase</fullName>
        <ecNumber evidence="5">2.6.1.59</ecNumber>
    </submittedName>
</protein>
<accession>A0A4Q7DI27</accession>